<name>A0A6B3C955_9ACTN</name>
<comment type="caution">
    <text evidence="1">The sequence shown here is derived from an EMBL/GenBank/DDBJ whole genome shotgun (WGS) entry which is preliminary data.</text>
</comment>
<protein>
    <submittedName>
        <fullName evidence="1">Uncharacterized protein</fullName>
    </submittedName>
</protein>
<evidence type="ECO:0000313" key="1">
    <source>
        <dbReference type="EMBL" id="NEC93365.1"/>
    </source>
</evidence>
<gene>
    <name evidence="1" type="ORF">G3I71_48320</name>
</gene>
<reference evidence="1" key="1">
    <citation type="submission" date="2020-01" db="EMBL/GenBank/DDBJ databases">
        <title>Insect and environment-associated Actinomycetes.</title>
        <authorList>
            <person name="Currrie C."/>
            <person name="Chevrette M."/>
            <person name="Carlson C."/>
            <person name="Stubbendieck R."/>
            <person name="Wendt-Pienkowski E."/>
        </authorList>
    </citation>
    <scope>NUCLEOTIDE SEQUENCE</scope>
    <source>
        <strain evidence="1">SID12501</strain>
    </source>
</reference>
<organism evidence="1">
    <name type="scientific">Streptomyces sp. SID12501</name>
    <dbReference type="NCBI Taxonomy" id="2706042"/>
    <lineage>
        <taxon>Bacteria</taxon>
        <taxon>Bacillati</taxon>
        <taxon>Actinomycetota</taxon>
        <taxon>Actinomycetes</taxon>
        <taxon>Kitasatosporales</taxon>
        <taxon>Streptomycetaceae</taxon>
        <taxon>Streptomyces</taxon>
    </lineage>
</organism>
<proteinExistence type="predicted"/>
<dbReference type="AlphaFoldDB" id="A0A6B3C955"/>
<accession>A0A6B3C955</accession>
<dbReference type="EMBL" id="JAAGLU010000757">
    <property type="protein sequence ID" value="NEC93365.1"/>
    <property type="molecule type" value="Genomic_DNA"/>
</dbReference>
<sequence>MPHVDGICADSLVGRGEESERRTFGTVCADPGLSADYLRLTGRMTAPAEFQAAFMRAVLSARRRPAATPA</sequence>